<dbReference type="SUPFAM" id="SSF52374">
    <property type="entry name" value="Nucleotidylyl transferase"/>
    <property type="match status" value="1"/>
</dbReference>
<keyword evidence="2" id="KW-0548">Nucleotidyltransferase</keyword>
<accession>A0A9Q0LPD2</accession>
<name>A0A9Q0LPD2_ANAIG</name>
<dbReference type="Gene3D" id="3.40.50.620">
    <property type="entry name" value="HUPs"/>
    <property type="match status" value="1"/>
</dbReference>
<dbReference type="GO" id="GO:0004140">
    <property type="term" value="F:dephospho-CoA kinase activity"/>
    <property type="evidence" value="ECO:0007669"/>
    <property type="project" value="TreeGrafter"/>
</dbReference>
<dbReference type="EMBL" id="JAPDFW010000068">
    <property type="protein sequence ID" value="KAJ5074825.1"/>
    <property type="molecule type" value="Genomic_DNA"/>
</dbReference>
<dbReference type="OrthoDB" id="27911at2759"/>
<gene>
    <name evidence="2" type="ORF">M0811_07868</name>
</gene>
<comment type="caution">
    <text evidence="2">The sequence shown here is derived from an EMBL/GenBank/DDBJ whole genome shotgun (WGS) entry which is preliminary data.</text>
</comment>
<dbReference type="NCBIfam" id="NF001985">
    <property type="entry name" value="PRK00777.1"/>
    <property type="match status" value="1"/>
</dbReference>
<keyword evidence="2" id="KW-0808">Transferase</keyword>
<organism evidence="2 3">
    <name type="scientific">Anaeramoeba ignava</name>
    <name type="common">Anaerobic marine amoeba</name>
    <dbReference type="NCBI Taxonomy" id="1746090"/>
    <lineage>
        <taxon>Eukaryota</taxon>
        <taxon>Metamonada</taxon>
        <taxon>Anaeramoebidae</taxon>
        <taxon>Anaeramoeba</taxon>
    </lineage>
</organism>
<protein>
    <submittedName>
        <fullName evidence="2">Phosphopantetheine adenylyltransferase</fullName>
    </submittedName>
</protein>
<dbReference type="Proteomes" id="UP001149090">
    <property type="component" value="Unassembled WGS sequence"/>
</dbReference>
<dbReference type="InterPro" id="IPR004821">
    <property type="entry name" value="Cyt_trans-like"/>
</dbReference>
<dbReference type="PANTHER" id="PTHR10695">
    <property type="entry name" value="DEPHOSPHO-COA KINASE-RELATED"/>
    <property type="match status" value="1"/>
</dbReference>
<dbReference type="NCBIfam" id="TIGR00125">
    <property type="entry name" value="cyt_tran_rel"/>
    <property type="match status" value="1"/>
</dbReference>
<reference evidence="2" key="1">
    <citation type="submission" date="2022-10" db="EMBL/GenBank/DDBJ databases">
        <title>Novel sulphate-reducing endosymbionts in the free-living metamonad Anaeramoeba.</title>
        <authorList>
            <person name="Jerlstrom-Hultqvist J."/>
            <person name="Cepicka I."/>
            <person name="Gallot-Lavallee L."/>
            <person name="Salas-Leiva D."/>
            <person name="Curtis B.A."/>
            <person name="Zahonova K."/>
            <person name="Pipaliya S."/>
            <person name="Dacks J."/>
            <person name="Roger A.J."/>
        </authorList>
    </citation>
    <scope>NUCLEOTIDE SEQUENCE</scope>
    <source>
        <strain evidence="2">BMAN</strain>
    </source>
</reference>
<feature type="domain" description="Cytidyltransferase-like" evidence="1">
    <location>
        <begin position="164"/>
        <end position="306"/>
    </location>
</feature>
<dbReference type="Pfam" id="PF01467">
    <property type="entry name" value="CTP_transf_like"/>
    <property type="match status" value="1"/>
</dbReference>
<dbReference type="PANTHER" id="PTHR10695:SF46">
    <property type="entry name" value="BIFUNCTIONAL COENZYME A SYNTHASE-RELATED"/>
    <property type="match status" value="1"/>
</dbReference>
<dbReference type="GO" id="GO:0016779">
    <property type="term" value="F:nucleotidyltransferase activity"/>
    <property type="evidence" value="ECO:0007669"/>
    <property type="project" value="UniProtKB-KW"/>
</dbReference>
<evidence type="ECO:0000313" key="2">
    <source>
        <dbReference type="EMBL" id="KAJ5074825.1"/>
    </source>
</evidence>
<dbReference type="InterPro" id="IPR014729">
    <property type="entry name" value="Rossmann-like_a/b/a_fold"/>
</dbReference>
<dbReference type="CDD" id="cd02164">
    <property type="entry name" value="PPAT_CoAS"/>
    <property type="match status" value="1"/>
</dbReference>
<evidence type="ECO:0000259" key="1">
    <source>
        <dbReference type="Pfam" id="PF01467"/>
    </source>
</evidence>
<sequence>MFPVALLSLKLPENPTKFSNHFSNLVEIYSAVGLTTKIFVSVEINSKFPFSLIQKIISLYYNTASYANQHMNAIITPIRSDLEILSNEKEIAVFYVQDQTSEKNVELLNKVNETRKQNSFPLVSFRKLDLIKLSYTIYSIQKKMWEECKFTDEFIPPNSLSGIVIGGTFDRLHTGHRALLTMACYLSSEHILIGLTTWKLIEKKEFSSFIEPYETRSENLLKFIYSVSPKLKPEIVPLEDPFGPSITSDNIQGIIVSEETQKGAEEINRIRKEKNLKILEIFVIDFVLQLGGQNRKTKLSSSTLRKEEWKRSFSSLTENPFSFSSIGENPFTNLTQNQNN</sequence>
<keyword evidence="3" id="KW-1185">Reference proteome</keyword>
<dbReference type="AlphaFoldDB" id="A0A9Q0LPD2"/>
<proteinExistence type="predicted"/>
<dbReference type="FunFam" id="3.40.50.620:FF:000089">
    <property type="entry name" value="Bifunctional coenzyme A synthase"/>
    <property type="match status" value="1"/>
</dbReference>
<evidence type="ECO:0000313" key="3">
    <source>
        <dbReference type="Proteomes" id="UP001149090"/>
    </source>
</evidence>
<dbReference type="GO" id="GO:0015937">
    <property type="term" value="P:coenzyme A biosynthetic process"/>
    <property type="evidence" value="ECO:0007669"/>
    <property type="project" value="TreeGrafter"/>
</dbReference>